<keyword evidence="7 13" id="KW-0067">ATP-binding</keyword>
<dbReference type="PROSITE" id="PS00211">
    <property type="entry name" value="ABC_TRANSPORTER_1"/>
    <property type="match status" value="1"/>
</dbReference>
<dbReference type="InterPro" id="IPR005116">
    <property type="entry name" value="Transp-assoc_OB_typ1"/>
</dbReference>
<dbReference type="GO" id="GO:0140359">
    <property type="term" value="F:ABC-type transporter activity"/>
    <property type="evidence" value="ECO:0007669"/>
    <property type="project" value="InterPro"/>
</dbReference>
<dbReference type="PANTHER" id="PTHR43514">
    <property type="entry name" value="ABC TRANSPORTER I FAMILY MEMBER 10"/>
    <property type="match status" value="1"/>
</dbReference>
<dbReference type="PROSITE" id="PS51866">
    <property type="entry name" value="MOP"/>
    <property type="match status" value="1"/>
</dbReference>
<evidence type="ECO:0000256" key="4">
    <source>
        <dbReference type="ARBA" id="ARBA00022505"/>
    </source>
</evidence>
<evidence type="ECO:0000313" key="13">
    <source>
        <dbReference type="EMBL" id="PSH64514.1"/>
    </source>
</evidence>
<accession>A0A2P7BDH2</accession>
<evidence type="ECO:0000256" key="6">
    <source>
        <dbReference type="ARBA" id="ARBA00022741"/>
    </source>
</evidence>
<dbReference type="GO" id="GO:0016887">
    <property type="term" value="F:ATP hydrolysis activity"/>
    <property type="evidence" value="ECO:0007669"/>
    <property type="project" value="InterPro"/>
</dbReference>
<dbReference type="SMART" id="SM00382">
    <property type="entry name" value="AAA"/>
    <property type="match status" value="1"/>
</dbReference>
<dbReference type="InterPro" id="IPR004606">
    <property type="entry name" value="Mop_domain"/>
</dbReference>
<dbReference type="RefSeq" id="WP_106664063.1">
    <property type="nucleotide sequence ID" value="NZ_PGGM01000004.1"/>
</dbReference>
<comment type="caution">
    <text evidence="13">The sequence shown here is derived from an EMBL/GenBank/DDBJ whole genome shotgun (WGS) entry which is preliminary data.</text>
</comment>
<dbReference type="InterPro" id="IPR003593">
    <property type="entry name" value="AAA+_ATPase"/>
</dbReference>
<evidence type="ECO:0000256" key="7">
    <source>
        <dbReference type="ARBA" id="ARBA00022840"/>
    </source>
</evidence>
<dbReference type="InterPro" id="IPR008995">
    <property type="entry name" value="Mo/tungstate-bd_C_term_dom"/>
</dbReference>
<dbReference type="EMBL" id="PGGM01000004">
    <property type="protein sequence ID" value="PSH64514.1"/>
    <property type="molecule type" value="Genomic_DNA"/>
</dbReference>
<evidence type="ECO:0000256" key="5">
    <source>
        <dbReference type="ARBA" id="ARBA00022519"/>
    </source>
</evidence>
<name>A0A2P7BDH2_9HYPH</name>
<keyword evidence="4 10" id="KW-0500">Molybdenum</keyword>
<keyword evidence="14" id="KW-1185">Reference proteome</keyword>
<evidence type="ECO:0000313" key="14">
    <source>
        <dbReference type="Proteomes" id="UP000241764"/>
    </source>
</evidence>
<dbReference type="Pfam" id="PF03459">
    <property type="entry name" value="TOBE"/>
    <property type="match status" value="1"/>
</dbReference>
<keyword evidence="8" id="KW-1278">Translocase</keyword>
<dbReference type="InterPro" id="IPR027417">
    <property type="entry name" value="P-loop_NTPase"/>
</dbReference>
<proteinExistence type="inferred from homology"/>
<evidence type="ECO:0000256" key="3">
    <source>
        <dbReference type="ARBA" id="ARBA00022475"/>
    </source>
</evidence>
<dbReference type="SUPFAM" id="SSF50331">
    <property type="entry name" value="MOP-like"/>
    <property type="match status" value="1"/>
</dbReference>
<feature type="domain" description="ABC transporter" evidence="11">
    <location>
        <begin position="3"/>
        <end position="233"/>
    </location>
</feature>
<dbReference type="GO" id="GO:0005524">
    <property type="term" value="F:ATP binding"/>
    <property type="evidence" value="ECO:0007669"/>
    <property type="project" value="UniProtKB-KW"/>
</dbReference>
<dbReference type="GO" id="GO:0015098">
    <property type="term" value="F:molybdate ion transmembrane transporter activity"/>
    <property type="evidence" value="ECO:0007669"/>
    <property type="project" value="InterPro"/>
</dbReference>
<evidence type="ECO:0000256" key="10">
    <source>
        <dbReference type="PROSITE-ProRule" id="PRU01213"/>
    </source>
</evidence>
<dbReference type="Pfam" id="PF00005">
    <property type="entry name" value="ABC_tran"/>
    <property type="match status" value="1"/>
</dbReference>
<dbReference type="AlphaFoldDB" id="A0A2P7BDH2"/>
<keyword evidence="2" id="KW-0813">Transport</keyword>
<organism evidence="13 14">
    <name type="scientific">Phyllobacterium sophorae</name>
    <dbReference type="NCBI Taxonomy" id="1520277"/>
    <lineage>
        <taxon>Bacteria</taxon>
        <taxon>Pseudomonadati</taxon>
        <taxon>Pseudomonadota</taxon>
        <taxon>Alphaproteobacteria</taxon>
        <taxon>Hyphomicrobiales</taxon>
        <taxon>Phyllobacteriaceae</taxon>
        <taxon>Phyllobacterium</taxon>
    </lineage>
</organism>
<evidence type="ECO:0000256" key="9">
    <source>
        <dbReference type="ARBA" id="ARBA00023136"/>
    </source>
</evidence>
<feature type="domain" description="Mop" evidence="12">
    <location>
        <begin position="293"/>
        <end position="358"/>
    </location>
</feature>
<dbReference type="OrthoDB" id="9802264at2"/>
<evidence type="ECO:0000256" key="2">
    <source>
        <dbReference type="ARBA" id="ARBA00022448"/>
    </source>
</evidence>
<reference evidence="14" key="1">
    <citation type="submission" date="2017-11" db="EMBL/GenBank/DDBJ databases">
        <authorList>
            <person name="Kuznetsova I."/>
            <person name="Sazanova A."/>
            <person name="Chirak E."/>
            <person name="Safronova V."/>
            <person name="Willems A."/>
        </authorList>
    </citation>
    <scope>NUCLEOTIDE SEQUENCE [LARGE SCALE GENOMIC DNA]</scope>
    <source>
        <strain evidence="14">CCBAU 03422</strain>
    </source>
</reference>
<comment type="similarity">
    <text evidence="1">Belongs to the ABC transporter superfamily.</text>
</comment>
<protein>
    <submittedName>
        <fullName evidence="13">Molybdenum ABC transporter ATP-binding protein</fullName>
    </submittedName>
</protein>
<gene>
    <name evidence="13" type="primary">modC</name>
    <name evidence="13" type="ORF">CU103_11450</name>
</gene>
<evidence type="ECO:0000256" key="1">
    <source>
        <dbReference type="ARBA" id="ARBA00005417"/>
    </source>
</evidence>
<evidence type="ECO:0000259" key="12">
    <source>
        <dbReference type="PROSITE" id="PS51866"/>
    </source>
</evidence>
<sequence>MTLVFESRHALGRFVIDAAFTSNRGVTALFGQSGSGKTSVIRIIAGLTRPDQGKVEFDGTVLVDTRKGIFVPKHQRRFATVFQEGRLFPHLTVQQNLNYGRWFAPKPERAESLAKIVDLLGIGGILHRRPEKLSGGEKQRVAIGRALLSSPRLLLMDEPLAALDEARKMEILPYLETLRDELDIPIVYVSHSVAEVARLADHVIVMSDGKVAMAGTASVVLSQPSISIAAGRREAGSLMEGRVEHYDMRHRLATIAFKTSRIYVSGAEIAEGKSVRVHILAKDVMLSTVRPEQLSALNILEGKISAINSDEACTVDVQVDCDGTLVLARITELSCKRLGLLEGMHVFAIIKTVALEPY</sequence>
<dbReference type="Gene3D" id="2.40.50.100">
    <property type="match status" value="1"/>
</dbReference>
<dbReference type="InterPro" id="IPR017871">
    <property type="entry name" value="ABC_transporter-like_CS"/>
</dbReference>
<evidence type="ECO:0000256" key="8">
    <source>
        <dbReference type="ARBA" id="ARBA00022967"/>
    </source>
</evidence>
<keyword evidence="9" id="KW-0472">Membrane</keyword>
<evidence type="ECO:0000259" key="11">
    <source>
        <dbReference type="PROSITE" id="PS50893"/>
    </source>
</evidence>
<dbReference type="InterPro" id="IPR050334">
    <property type="entry name" value="Molybdenum_import_ModC"/>
</dbReference>
<dbReference type="PROSITE" id="PS50893">
    <property type="entry name" value="ABC_TRANSPORTER_2"/>
    <property type="match status" value="1"/>
</dbReference>
<dbReference type="InterPro" id="IPR003439">
    <property type="entry name" value="ABC_transporter-like_ATP-bd"/>
</dbReference>
<keyword evidence="5" id="KW-0997">Cell inner membrane</keyword>
<dbReference type="Proteomes" id="UP000241764">
    <property type="component" value="Unassembled WGS sequence"/>
</dbReference>
<dbReference type="InterPro" id="IPR011868">
    <property type="entry name" value="ModC_ABC_ATP-bd"/>
</dbReference>
<keyword evidence="6" id="KW-0547">Nucleotide-binding</keyword>
<dbReference type="GO" id="GO:0016020">
    <property type="term" value="C:membrane"/>
    <property type="evidence" value="ECO:0007669"/>
    <property type="project" value="InterPro"/>
</dbReference>
<dbReference type="NCBIfam" id="TIGR02142">
    <property type="entry name" value="modC_ABC"/>
    <property type="match status" value="1"/>
</dbReference>
<keyword evidence="3" id="KW-1003">Cell membrane</keyword>
<dbReference type="SUPFAM" id="SSF52540">
    <property type="entry name" value="P-loop containing nucleoside triphosphate hydrolases"/>
    <property type="match status" value="1"/>
</dbReference>
<dbReference type="Gene3D" id="3.40.50.300">
    <property type="entry name" value="P-loop containing nucleotide triphosphate hydrolases"/>
    <property type="match status" value="1"/>
</dbReference>
<dbReference type="PANTHER" id="PTHR43514:SF4">
    <property type="entry name" value="ABC TRANSPORTER I FAMILY MEMBER 10"/>
    <property type="match status" value="1"/>
</dbReference>